<reference evidence="2 3" key="1">
    <citation type="journal article" date="2012" name="J. Bacteriol.">
        <title>Genome Sequence of the Pattern-Forming Social Bacterium Paenibacillus dendritiformis C454 Chiral Morphotype.</title>
        <authorList>
            <person name="Sirota-Madi A."/>
            <person name="Olender T."/>
            <person name="Helman Y."/>
            <person name="Brainis I."/>
            <person name="Finkelshtein A."/>
            <person name="Roth D."/>
            <person name="Hagai E."/>
            <person name="Leshkowitz D."/>
            <person name="Brodsky L."/>
            <person name="Galatenko V."/>
            <person name="Nikolaev V."/>
            <person name="Gutnick D.L."/>
            <person name="Lancet D."/>
            <person name="Ben-Jacob E."/>
        </authorList>
    </citation>
    <scope>NUCLEOTIDE SEQUENCE [LARGE SCALE GENOMIC DNA]</scope>
    <source>
        <strain evidence="2 3">C454</strain>
    </source>
</reference>
<evidence type="ECO:0000259" key="1">
    <source>
        <dbReference type="Pfam" id="PF12229"/>
    </source>
</evidence>
<evidence type="ECO:0000313" key="2">
    <source>
        <dbReference type="EMBL" id="EHQ64323.1"/>
    </source>
</evidence>
<accession>H3S975</accession>
<protein>
    <submittedName>
        <fullName evidence="2">VanW family protein</fullName>
    </submittedName>
</protein>
<keyword evidence="3" id="KW-1185">Reference proteome</keyword>
<dbReference type="OrthoDB" id="9813301at2"/>
<dbReference type="Pfam" id="PF04294">
    <property type="entry name" value="VanW"/>
    <property type="match status" value="1"/>
</dbReference>
<dbReference type="STRING" id="1131935.PDENDC454_00375"/>
<proteinExistence type="predicted"/>
<name>H3S975_9BACL</name>
<dbReference type="PANTHER" id="PTHR35788:SF1">
    <property type="entry name" value="EXPORTED PROTEIN"/>
    <property type="match status" value="1"/>
</dbReference>
<dbReference type="PANTHER" id="PTHR35788">
    <property type="entry name" value="EXPORTED PROTEIN-RELATED"/>
    <property type="match status" value="1"/>
</dbReference>
<dbReference type="Pfam" id="PF12229">
    <property type="entry name" value="PG_binding_4"/>
    <property type="match status" value="1"/>
</dbReference>
<dbReference type="InterPro" id="IPR022029">
    <property type="entry name" value="YoaR-like_PG-bd"/>
</dbReference>
<comment type="caution">
    <text evidence="2">The sequence shown here is derived from an EMBL/GenBank/DDBJ whole genome shotgun (WGS) entry which is preliminary data.</text>
</comment>
<dbReference type="EMBL" id="AHKH01000001">
    <property type="protein sequence ID" value="EHQ64323.1"/>
    <property type="molecule type" value="Genomic_DNA"/>
</dbReference>
<sequence length="301" mass="33848">MQMLLLLHQALIPGSVQIGLQGRSVATVNRADYIAPVFPLLDDEKIDRLLNDLDKKMYQAPKNARIGEHEEIIPEQSGYKLDRNRFREQFYSYLYGTGSFSIEAPRLKVHAKVDSELLAHIRDKRIGYYVTFYNSRNKNRSHNVALAAQAINNTVVFPGEQFSFNRVVGMRTTAKGYRQAPIIVRGEFSEGIGGGICQVSSTLFNAVDRAGLTIKRRYSHSRHVPYVPPGRDATVSWGGPDFAFQNRYNQPVLIRAHSGAGQMTVAVYSSELINHSPREVPGMTRRLPEEISLDVEAKAQE</sequence>
<dbReference type="PATRIC" id="fig|1131935.3.peg.75"/>
<evidence type="ECO:0000313" key="3">
    <source>
        <dbReference type="Proteomes" id="UP000003900"/>
    </source>
</evidence>
<gene>
    <name evidence="2" type="ORF">PDENDC454_00375</name>
</gene>
<dbReference type="AlphaFoldDB" id="H3S975"/>
<dbReference type="RefSeq" id="WP_006674587.1">
    <property type="nucleotide sequence ID" value="NZ_AHKH01000001.1"/>
</dbReference>
<organism evidence="2 3">
    <name type="scientific">Paenibacillus dendritiformis C454</name>
    <dbReference type="NCBI Taxonomy" id="1131935"/>
    <lineage>
        <taxon>Bacteria</taxon>
        <taxon>Bacillati</taxon>
        <taxon>Bacillota</taxon>
        <taxon>Bacilli</taxon>
        <taxon>Bacillales</taxon>
        <taxon>Paenibacillaceae</taxon>
        <taxon>Paenibacillus</taxon>
    </lineage>
</organism>
<dbReference type="InterPro" id="IPR052913">
    <property type="entry name" value="Glycopeptide_resist_protein"/>
</dbReference>
<feature type="domain" description="YoaR-like putative peptidoglycan binding" evidence="1">
    <location>
        <begin position="39"/>
        <end position="90"/>
    </location>
</feature>
<dbReference type="Proteomes" id="UP000003900">
    <property type="component" value="Unassembled WGS sequence"/>
</dbReference>
<dbReference type="InterPro" id="IPR007391">
    <property type="entry name" value="Vancomycin_resist_VanW"/>
</dbReference>